<sequence length="61" mass="7431">MEVMFSHYKRMINGVYIFLSHKHFQDYTSMFCFRINTRKLDEYERLDVLLGGVVDTRLMYA</sequence>
<name>A0A388T8P4_TERA1</name>
<feature type="domain" description="ISXO2-like transposase" evidence="1">
    <location>
        <begin position="2"/>
        <end position="36"/>
    </location>
</feature>
<dbReference type="InterPro" id="IPR024445">
    <property type="entry name" value="Tnp_ISXO2-like"/>
</dbReference>
<keyword evidence="3" id="KW-1185">Reference proteome</keyword>
<dbReference type="Pfam" id="PF12762">
    <property type="entry name" value="DDE_Tnp_IS1595"/>
    <property type="match status" value="1"/>
</dbReference>
<dbReference type="Proteomes" id="UP000269352">
    <property type="component" value="Unassembled WGS sequence"/>
</dbReference>
<dbReference type="EMBL" id="BGZN01000001">
    <property type="protein sequence ID" value="GBR72550.1"/>
    <property type="molecule type" value="Genomic_DNA"/>
</dbReference>
<accession>A0A388T8P4</accession>
<gene>
    <name evidence="2" type="ORF">NO1_0061</name>
</gene>
<dbReference type="AlphaFoldDB" id="A0A388T8P4"/>
<evidence type="ECO:0000313" key="2">
    <source>
        <dbReference type="EMBL" id="GBR72550.1"/>
    </source>
</evidence>
<organism evidence="2 3">
    <name type="scientific">Termititenax aidoneus</name>
    <dbReference type="NCBI Taxonomy" id="2218524"/>
    <lineage>
        <taxon>Bacteria</taxon>
        <taxon>Bacillati</taxon>
        <taxon>Candidatus Margulisiibacteriota</taxon>
        <taxon>Candidatus Termititenacia</taxon>
        <taxon>Candidatus Termititenacales</taxon>
        <taxon>Candidatus Termititenacaceae</taxon>
        <taxon>Candidatus Termititenax</taxon>
    </lineage>
</organism>
<comment type="caution">
    <text evidence="2">The sequence shown here is derived from an EMBL/GenBank/DDBJ whole genome shotgun (WGS) entry which is preliminary data.</text>
</comment>
<evidence type="ECO:0000259" key="1">
    <source>
        <dbReference type="Pfam" id="PF12762"/>
    </source>
</evidence>
<reference evidence="2 3" key="1">
    <citation type="journal article" date="2019" name="ISME J.">
        <title>Genome analyses of uncultured TG2/ZB3 bacteria in 'Margulisbacteria' specifically attached to ectosymbiotic spirochetes of protists in the termite gut.</title>
        <authorList>
            <person name="Utami Y.D."/>
            <person name="Kuwahara H."/>
            <person name="Igai K."/>
            <person name="Murakami T."/>
            <person name="Sugaya K."/>
            <person name="Morikawa T."/>
            <person name="Nagura Y."/>
            <person name="Yuki M."/>
            <person name="Deevong P."/>
            <person name="Inoue T."/>
            <person name="Kihara K."/>
            <person name="Lo N."/>
            <person name="Yamada A."/>
            <person name="Ohkuma M."/>
            <person name="Hongoh Y."/>
        </authorList>
    </citation>
    <scope>NUCLEOTIDE SEQUENCE [LARGE SCALE GENOMIC DNA]</scope>
    <source>
        <strain evidence="2">NkOx7-01</strain>
    </source>
</reference>
<proteinExistence type="predicted"/>
<protein>
    <submittedName>
        <fullName evidence="2">Transposase</fullName>
    </submittedName>
</protein>
<evidence type="ECO:0000313" key="3">
    <source>
        <dbReference type="Proteomes" id="UP000269352"/>
    </source>
</evidence>